<dbReference type="GO" id="GO:0006457">
    <property type="term" value="P:protein folding"/>
    <property type="evidence" value="ECO:0007669"/>
    <property type="project" value="UniProtKB-UniRule"/>
</dbReference>
<keyword evidence="1 7" id="KW-0732">Signal</keyword>
<dbReference type="GO" id="GO:0042277">
    <property type="term" value="F:peptide binding"/>
    <property type="evidence" value="ECO:0007669"/>
    <property type="project" value="InterPro"/>
</dbReference>
<dbReference type="GO" id="GO:0050821">
    <property type="term" value="P:protein stabilization"/>
    <property type="evidence" value="ECO:0007669"/>
    <property type="project" value="InterPro"/>
</dbReference>
<gene>
    <name evidence="7" type="primary">surA</name>
    <name evidence="10" type="ORF">GN331_06525</name>
</gene>
<comment type="caution">
    <text evidence="10">The sequence shown here is derived from an EMBL/GenBank/DDBJ whole genome shotgun (WGS) entry which is preliminary data.</text>
</comment>
<dbReference type="RefSeq" id="WP_156641089.1">
    <property type="nucleotide sequence ID" value="NZ_WOXT01000001.1"/>
</dbReference>
<dbReference type="Gene3D" id="1.10.4030.10">
    <property type="entry name" value="Porin chaperone SurA, peptide-binding domain"/>
    <property type="match status" value="1"/>
</dbReference>
<dbReference type="GO" id="GO:0051082">
    <property type="term" value="F:unfolded protein binding"/>
    <property type="evidence" value="ECO:0007669"/>
    <property type="project" value="UniProtKB-UniRule"/>
</dbReference>
<comment type="catalytic activity">
    <reaction evidence="7">
        <text>[protein]-peptidylproline (omega=180) = [protein]-peptidylproline (omega=0)</text>
        <dbReference type="Rhea" id="RHEA:16237"/>
        <dbReference type="Rhea" id="RHEA-COMP:10747"/>
        <dbReference type="Rhea" id="RHEA-COMP:10748"/>
        <dbReference type="ChEBI" id="CHEBI:83833"/>
        <dbReference type="ChEBI" id="CHEBI:83834"/>
        <dbReference type="EC" id="5.2.1.8"/>
    </reaction>
</comment>
<keyword evidence="2 7" id="KW-0677">Repeat</keyword>
<dbReference type="InterPro" id="IPR050280">
    <property type="entry name" value="OMP_Chaperone_SurA"/>
</dbReference>
<evidence type="ECO:0000256" key="4">
    <source>
        <dbReference type="ARBA" id="ARBA00023110"/>
    </source>
</evidence>
<dbReference type="Pfam" id="PF09312">
    <property type="entry name" value="SurA_N"/>
    <property type="match status" value="1"/>
</dbReference>
<sequence precursor="true">MTQTFLSAGRRLAGVFAVALALAPFAYAQSLVPIDRPVAVVEEDVVLKSELDHAVANIKGQYTDRPDQLPPQDVLERQVLERLILNKLQTKRAADSGIKVSDQDIDGALGRIAEGNNITVDQLRAQVTQSQTWEEFRRSIRDEIMIQQLRQSFAQGRVSISEAEVDAAVAAQANNTQYHLANLLVALPDGATAEQIATGQKKIEGVKALIDKGEMDFAAASVRYSDAPNALEGGDLGWRGLDEIPPTFANVIRSMQVGQVIGPIRGPSGFQLVKLVEQRDATGEGTPVTEFHARHILARIDDSHPESAARQKIETLSARLAGGADFEGLAKSDSEDDLTKAQGGDLGWFPSDRFGPTFGSQIAALADGGVSKPFRTDAGFHIVQRVGTRQGSTNQSQRTQMREAIGRRKLEDEYNRFLREMRGEAFVELRLAPAATGDQPAQPPAPGAAPAEATPAQVPTPPPANGG</sequence>
<dbReference type="Gene3D" id="3.10.50.40">
    <property type="match status" value="2"/>
</dbReference>
<keyword evidence="3 7" id="KW-0574">Periplasm</keyword>
<dbReference type="AlphaFoldDB" id="A0A7C9LKZ0"/>
<feature type="domain" description="PpiC" evidence="9">
    <location>
        <begin position="175"/>
        <end position="277"/>
    </location>
</feature>
<keyword evidence="6 7" id="KW-0413">Isomerase</keyword>
<organism evidence="10 11">
    <name type="scientific">Noviluteimonas gilva</name>
    <dbReference type="NCBI Taxonomy" id="2682097"/>
    <lineage>
        <taxon>Bacteria</taxon>
        <taxon>Pseudomonadati</taxon>
        <taxon>Pseudomonadota</taxon>
        <taxon>Gammaproteobacteria</taxon>
        <taxon>Lysobacterales</taxon>
        <taxon>Lysobacteraceae</taxon>
        <taxon>Noviluteimonas</taxon>
    </lineage>
</organism>
<dbReference type="SUPFAM" id="SSF54534">
    <property type="entry name" value="FKBP-like"/>
    <property type="match status" value="2"/>
</dbReference>
<feature type="signal peptide" evidence="7">
    <location>
        <begin position="1"/>
        <end position="28"/>
    </location>
</feature>
<dbReference type="InterPro" id="IPR000297">
    <property type="entry name" value="PPIase_PpiC"/>
</dbReference>
<dbReference type="HAMAP" id="MF_01183">
    <property type="entry name" value="Chaperone_SurA"/>
    <property type="match status" value="1"/>
</dbReference>
<evidence type="ECO:0000256" key="3">
    <source>
        <dbReference type="ARBA" id="ARBA00022764"/>
    </source>
</evidence>
<feature type="compositionally biased region" description="Low complexity" evidence="8">
    <location>
        <begin position="448"/>
        <end position="457"/>
    </location>
</feature>
<evidence type="ECO:0000256" key="1">
    <source>
        <dbReference type="ARBA" id="ARBA00022729"/>
    </source>
</evidence>
<evidence type="ECO:0000313" key="11">
    <source>
        <dbReference type="Proteomes" id="UP000479692"/>
    </source>
</evidence>
<reference evidence="10 11" key="1">
    <citation type="submission" date="2019-12" db="EMBL/GenBank/DDBJ databases">
        <authorList>
            <person name="Xu J."/>
        </authorList>
    </citation>
    <scope>NUCLEOTIDE SEQUENCE [LARGE SCALE GENOMIC DNA]</scope>
    <source>
        <strain evidence="10 11">HX-5-24</strain>
    </source>
</reference>
<dbReference type="PROSITE" id="PS01096">
    <property type="entry name" value="PPIC_PPIASE_1"/>
    <property type="match status" value="1"/>
</dbReference>
<keyword evidence="5 7" id="KW-0143">Chaperone</keyword>
<dbReference type="GO" id="GO:0003755">
    <property type="term" value="F:peptidyl-prolyl cis-trans isomerase activity"/>
    <property type="evidence" value="ECO:0007669"/>
    <property type="project" value="UniProtKB-UniRule"/>
</dbReference>
<evidence type="ECO:0000256" key="7">
    <source>
        <dbReference type="HAMAP-Rule" id="MF_01183"/>
    </source>
</evidence>
<keyword evidence="4 7" id="KW-0697">Rotamase</keyword>
<evidence type="ECO:0000313" key="10">
    <source>
        <dbReference type="EMBL" id="MUV13864.1"/>
    </source>
</evidence>
<dbReference type="InterPro" id="IPR046357">
    <property type="entry name" value="PPIase_dom_sf"/>
</dbReference>
<proteinExistence type="inferred from homology"/>
<dbReference type="PANTHER" id="PTHR47637">
    <property type="entry name" value="CHAPERONE SURA"/>
    <property type="match status" value="1"/>
</dbReference>
<comment type="domain">
    <text evidence="7">The PPIase activity resides only in the second parvulin domain. The N-terminal region and the C-terminal tail are necessary and sufficient for the chaperone activity of SurA. The PPIase activity is dispensable for SurA to function as a chaperone. The N-terminal region and the C-terminal tail are also required for porin recognition.</text>
</comment>
<feature type="domain" description="PpiC" evidence="9">
    <location>
        <begin position="288"/>
        <end position="387"/>
    </location>
</feature>
<accession>A0A7C9LKZ0</accession>
<dbReference type="SUPFAM" id="SSF109998">
    <property type="entry name" value="Triger factor/SurA peptide-binding domain-like"/>
    <property type="match status" value="1"/>
</dbReference>
<evidence type="ECO:0000256" key="2">
    <source>
        <dbReference type="ARBA" id="ARBA00022737"/>
    </source>
</evidence>
<comment type="function">
    <text evidence="7">Chaperone involved in the correct folding and assembly of outer membrane proteins. Recognizes specific patterns of aromatic residues and the orientation of their side chains, which are found more frequently in integral outer membrane proteins. May act in both early periplasmic and late outer membrane-associated steps of protein maturation.</text>
</comment>
<feature type="region of interest" description="Disordered" evidence="8">
    <location>
        <begin position="430"/>
        <end position="467"/>
    </location>
</feature>
<dbReference type="PANTHER" id="PTHR47637:SF1">
    <property type="entry name" value="CHAPERONE SURA"/>
    <property type="match status" value="1"/>
</dbReference>
<dbReference type="GO" id="GO:0043165">
    <property type="term" value="P:Gram-negative-bacterium-type cell outer membrane assembly"/>
    <property type="evidence" value="ECO:0007669"/>
    <property type="project" value="InterPro"/>
</dbReference>
<dbReference type="InterPro" id="IPR023034">
    <property type="entry name" value="PPIase_SurA"/>
</dbReference>
<dbReference type="GO" id="GO:0030288">
    <property type="term" value="C:outer membrane-bounded periplasmic space"/>
    <property type="evidence" value="ECO:0007669"/>
    <property type="project" value="InterPro"/>
</dbReference>
<evidence type="ECO:0000256" key="8">
    <source>
        <dbReference type="SAM" id="MobiDB-lite"/>
    </source>
</evidence>
<keyword evidence="11" id="KW-1185">Reference proteome</keyword>
<dbReference type="Proteomes" id="UP000479692">
    <property type="component" value="Unassembled WGS sequence"/>
</dbReference>
<dbReference type="Pfam" id="PF00639">
    <property type="entry name" value="Rotamase"/>
    <property type="match status" value="2"/>
</dbReference>
<dbReference type="PROSITE" id="PS50198">
    <property type="entry name" value="PPIC_PPIASE_2"/>
    <property type="match status" value="2"/>
</dbReference>
<dbReference type="InterPro" id="IPR023058">
    <property type="entry name" value="PPIase_PpiC_CS"/>
</dbReference>
<dbReference type="EMBL" id="WOXT01000001">
    <property type="protein sequence ID" value="MUV13864.1"/>
    <property type="molecule type" value="Genomic_DNA"/>
</dbReference>
<evidence type="ECO:0000256" key="6">
    <source>
        <dbReference type="ARBA" id="ARBA00023235"/>
    </source>
</evidence>
<dbReference type="InterPro" id="IPR027304">
    <property type="entry name" value="Trigger_fact/SurA_dom_sf"/>
</dbReference>
<feature type="compositionally biased region" description="Pro residues" evidence="8">
    <location>
        <begin position="458"/>
        <end position="467"/>
    </location>
</feature>
<dbReference type="InterPro" id="IPR015391">
    <property type="entry name" value="SurA_N"/>
</dbReference>
<dbReference type="EC" id="5.2.1.8" evidence="7"/>
<feature type="chain" id="PRO_5029072509" description="Chaperone SurA" evidence="7">
    <location>
        <begin position="29"/>
        <end position="467"/>
    </location>
</feature>
<name>A0A7C9LKZ0_9GAMM</name>
<evidence type="ECO:0000259" key="9">
    <source>
        <dbReference type="PROSITE" id="PS50198"/>
    </source>
</evidence>
<protein>
    <recommendedName>
        <fullName evidence="7">Chaperone SurA</fullName>
    </recommendedName>
    <alternativeName>
        <fullName evidence="7">Peptidyl-prolyl cis-trans isomerase SurA</fullName>
        <shortName evidence="7">PPIase SurA</shortName>
        <ecNumber evidence="7">5.2.1.8</ecNumber>
    </alternativeName>
    <alternativeName>
        <fullName evidence="7">Rotamase SurA</fullName>
    </alternativeName>
</protein>
<comment type="subcellular location">
    <subcellularLocation>
        <location evidence="7">Periplasm</location>
    </subcellularLocation>
    <text evidence="7">Is capable of associating with the outer membrane.</text>
</comment>
<evidence type="ECO:0000256" key="5">
    <source>
        <dbReference type="ARBA" id="ARBA00023186"/>
    </source>
</evidence>